<feature type="transmembrane region" description="Helical" evidence="1">
    <location>
        <begin position="107"/>
        <end position="125"/>
    </location>
</feature>
<keyword evidence="1" id="KW-0472">Membrane</keyword>
<dbReference type="RefSeq" id="WP_075819879.1">
    <property type="nucleotide sequence ID" value="NZ_CAOUMU010000149.1"/>
</dbReference>
<reference evidence="2 3" key="1">
    <citation type="submission" date="2016-11" db="EMBL/GenBank/DDBJ databases">
        <title>Description of two novel members of the family Erysipelotrichaceae: Ileibacterium lipovorans gen. nov., sp. nov. and Dubosiella newyorkensis, gen. nov., sp. nov.</title>
        <authorList>
            <person name="Cox L.M."/>
            <person name="Sohn J."/>
            <person name="Tyrrell K.L."/>
            <person name="Citron D.M."/>
            <person name="Lawson P.A."/>
            <person name="Patel N.B."/>
            <person name="Iizumi T."/>
            <person name="Perez-Perez G.I."/>
            <person name="Goldstein E.J."/>
            <person name="Blaser M.J."/>
        </authorList>
    </citation>
    <scope>NUCLEOTIDE SEQUENCE [LARGE SCALE GENOMIC DNA]</scope>
    <source>
        <strain evidence="2 3">NYU-BL-A3</strain>
    </source>
</reference>
<feature type="transmembrane region" description="Helical" evidence="1">
    <location>
        <begin position="171"/>
        <end position="201"/>
    </location>
</feature>
<dbReference type="GeneID" id="82203054"/>
<dbReference type="OrthoDB" id="1769785at2"/>
<keyword evidence="1" id="KW-0812">Transmembrane</keyword>
<evidence type="ECO:0000256" key="1">
    <source>
        <dbReference type="SAM" id="Phobius"/>
    </source>
</evidence>
<accession>A0A1U7NFG3</accession>
<dbReference type="SUPFAM" id="SSF48452">
    <property type="entry name" value="TPR-like"/>
    <property type="match status" value="1"/>
</dbReference>
<feature type="transmembrane region" description="Helical" evidence="1">
    <location>
        <begin position="81"/>
        <end position="101"/>
    </location>
</feature>
<proteinExistence type="predicted"/>
<organism evidence="2 3">
    <name type="scientific">Ileibacterium valens</name>
    <dbReference type="NCBI Taxonomy" id="1862668"/>
    <lineage>
        <taxon>Bacteria</taxon>
        <taxon>Bacillati</taxon>
        <taxon>Bacillota</taxon>
        <taxon>Erysipelotrichia</taxon>
        <taxon>Erysipelotrichales</taxon>
        <taxon>Erysipelotrichaceae</taxon>
        <taxon>Ileibacterium</taxon>
    </lineage>
</organism>
<gene>
    <name evidence="2" type="ORF">BO222_07640</name>
</gene>
<dbReference type="AlphaFoldDB" id="A0A1U7NFG3"/>
<evidence type="ECO:0000313" key="3">
    <source>
        <dbReference type="Proteomes" id="UP000186341"/>
    </source>
</evidence>
<dbReference type="InterPro" id="IPR011990">
    <property type="entry name" value="TPR-like_helical_dom_sf"/>
</dbReference>
<protein>
    <recommendedName>
        <fullName evidence="4">Tetratricopeptide repeat protein</fullName>
    </recommendedName>
</protein>
<name>A0A1U7NFG3_9FIRM</name>
<evidence type="ECO:0000313" key="2">
    <source>
        <dbReference type="EMBL" id="OLU38877.1"/>
    </source>
</evidence>
<feature type="transmembrane region" description="Helical" evidence="1">
    <location>
        <begin position="12"/>
        <end position="34"/>
    </location>
</feature>
<keyword evidence="1" id="KW-1133">Transmembrane helix</keyword>
<comment type="caution">
    <text evidence="2">The sequence shown here is derived from an EMBL/GenBank/DDBJ whole genome shotgun (WGS) entry which is preliminary data.</text>
</comment>
<dbReference type="Gene3D" id="1.25.40.10">
    <property type="entry name" value="Tetratricopeptide repeat domain"/>
    <property type="match status" value="1"/>
</dbReference>
<sequence>MWKYKCKSQVLTLLIGFIMGALLMVVTVGNSSYTEILETMLPAETVRMLEMNPILIYLSGGCAIAGLCNVYIIGNVMSSQFGMSIFFWFLLLMIMPEYLIMFGIVTFPITLIVSLYGWISLHLSVQGRLKKRKISNDDEIVRIYEIHHPLLEEYKDMATGIRKTVNKITAIYFLGIIAVFCVMFFIDNLFVSIIAIFGYMFAFQFLTNYRIAQFQPISNLLYQQCNPEACMSALIYYSKRGNHYRLSNQSLMASCLIYLDDPELAQDVLITFPRSNPTSMLTYWSLMSYTYYLLKDMHGLERCRDEINKIQPKMGAMNIMIKSTEQASVENKIRLMNRDFQACKQYYLDLLKHSPSRLTQADCFYYIALISFVQEDYSIARMYFEKTIRTGNRLYFVQNAKNYLSKIEEIEPESADGIPYERYLP</sequence>
<keyword evidence="3" id="KW-1185">Reference proteome</keyword>
<dbReference type="EMBL" id="MPJW01000147">
    <property type="protein sequence ID" value="OLU38877.1"/>
    <property type="molecule type" value="Genomic_DNA"/>
</dbReference>
<feature type="transmembrane region" description="Helical" evidence="1">
    <location>
        <begin position="54"/>
        <end position="74"/>
    </location>
</feature>
<evidence type="ECO:0008006" key="4">
    <source>
        <dbReference type="Google" id="ProtNLM"/>
    </source>
</evidence>
<dbReference type="Proteomes" id="UP000186341">
    <property type="component" value="Unassembled WGS sequence"/>
</dbReference>